<feature type="signal peptide" evidence="1">
    <location>
        <begin position="1"/>
        <end position="30"/>
    </location>
</feature>
<proteinExistence type="predicted"/>
<dbReference type="SUPFAM" id="SSF51445">
    <property type="entry name" value="(Trans)glycosidases"/>
    <property type="match status" value="1"/>
</dbReference>
<dbReference type="InterPro" id="IPR017853">
    <property type="entry name" value="GH"/>
</dbReference>
<keyword evidence="1" id="KW-0732">Signal</keyword>
<dbReference type="InterPro" id="IPR029455">
    <property type="entry name" value="GHL15"/>
</dbReference>
<reference evidence="2 3" key="1">
    <citation type="submission" date="2019-02" db="EMBL/GenBank/DDBJ databases">
        <title>Deep-cultivation of Planctomycetes and their phenomic and genomic characterization uncovers novel biology.</title>
        <authorList>
            <person name="Wiegand S."/>
            <person name="Jogler M."/>
            <person name="Boedeker C."/>
            <person name="Pinto D."/>
            <person name="Vollmers J."/>
            <person name="Rivas-Marin E."/>
            <person name="Kohn T."/>
            <person name="Peeters S.H."/>
            <person name="Heuer A."/>
            <person name="Rast P."/>
            <person name="Oberbeckmann S."/>
            <person name="Bunk B."/>
            <person name="Jeske O."/>
            <person name="Meyerdierks A."/>
            <person name="Storesund J.E."/>
            <person name="Kallscheuer N."/>
            <person name="Luecker S."/>
            <person name="Lage O.M."/>
            <person name="Pohl T."/>
            <person name="Merkel B.J."/>
            <person name="Hornburger P."/>
            <person name="Mueller R.-W."/>
            <person name="Bruemmer F."/>
            <person name="Labrenz M."/>
            <person name="Spormann A.M."/>
            <person name="Op den Camp H."/>
            <person name="Overmann J."/>
            <person name="Amann R."/>
            <person name="Jetten M.S.M."/>
            <person name="Mascher T."/>
            <person name="Medema M.H."/>
            <person name="Devos D.P."/>
            <person name="Kaster A.-K."/>
            <person name="Ovreas L."/>
            <person name="Rohde M."/>
            <person name="Galperin M.Y."/>
            <person name="Jogler C."/>
        </authorList>
    </citation>
    <scope>NUCLEOTIDE SEQUENCE [LARGE SCALE GENOMIC DNA]</scope>
    <source>
        <strain evidence="2 3">Pan181</strain>
    </source>
</reference>
<evidence type="ECO:0000313" key="2">
    <source>
        <dbReference type="EMBL" id="QDU58955.1"/>
    </source>
</evidence>
<keyword evidence="3" id="KW-1185">Reference proteome</keyword>
<name>A0A518AW41_9BACT</name>
<gene>
    <name evidence="2" type="ORF">Pan181_51960</name>
</gene>
<organism evidence="2 3">
    <name type="scientific">Aeoliella mucimassa</name>
    <dbReference type="NCBI Taxonomy" id="2527972"/>
    <lineage>
        <taxon>Bacteria</taxon>
        <taxon>Pseudomonadati</taxon>
        <taxon>Planctomycetota</taxon>
        <taxon>Planctomycetia</taxon>
        <taxon>Pirellulales</taxon>
        <taxon>Lacipirellulaceae</taxon>
        <taxon>Aeoliella</taxon>
    </lineage>
</organism>
<evidence type="ECO:0000256" key="1">
    <source>
        <dbReference type="SAM" id="SignalP"/>
    </source>
</evidence>
<evidence type="ECO:0000313" key="3">
    <source>
        <dbReference type="Proteomes" id="UP000315750"/>
    </source>
</evidence>
<dbReference type="Pfam" id="PF14885">
    <property type="entry name" value="GHL15"/>
    <property type="match status" value="1"/>
</dbReference>
<dbReference type="EMBL" id="CP036278">
    <property type="protein sequence ID" value="QDU58955.1"/>
    <property type="molecule type" value="Genomic_DNA"/>
</dbReference>
<dbReference type="RefSeq" id="WP_197528688.1">
    <property type="nucleotide sequence ID" value="NZ_CP036278.1"/>
</dbReference>
<accession>A0A518AW41</accession>
<dbReference type="Proteomes" id="UP000315750">
    <property type="component" value="Chromosome"/>
</dbReference>
<dbReference type="AlphaFoldDB" id="A0A518AW41"/>
<sequence length="369" mass="41417" precursor="true">MRYLFRGLLFPLCLLLVTVLLPATAKPSHADEGYPEFDWNHVPLYAHLGIGKGLEPKQYEFLADHFSLITFTGGNLRNAPVEPNIAAAAKAIKLRNPKAKVLFYWASDMPKHQWQLSNATFPSGGYLHAKKGGRDTRQFDVRRQDVQDWWSDIAGKAVHDYECDGIFVDGLTAGSPRGPWSRLFGAEQAAAMDQGVFAMLDQARDKMGPGKLILFNPLHGYDQKHPGLGEQYLPVTDGAMVDDFDRGANVRQQSPEYLANTIETMRKAANDGNIVVFKAWPGFTWWSDKELMQKPHAEQYQVACDNITFPLACFLVGAEQHCYFCYTWGWLGEYGTFDWYPEFDHPLGAPRARPHAKAGPSTASSNTQR</sequence>
<dbReference type="KEGG" id="amuc:Pan181_51960"/>
<dbReference type="InterPro" id="IPR013785">
    <property type="entry name" value="Aldolase_TIM"/>
</dbReference>
<feature type="chain" id="PRO_5022138338" description="Glycoside-hydrolase family GH114 TIM-barrel domain-containing protein" evidence="1">
    <location>
        <begin position="31"/>
        <end position="369"/>
    </location>
</feature>
<evidence type="ECO:0008006" key="4">
    <source>
        <dbReference type="Google" id="ProtNLM"/>
    </source>
</evidence>
<dbReference type="Gene3D" id="3.20.20.70">
    <property type="entry name" value="Aldolase class I"/>
    <property type="match status" value="1"/>
</dbReference>
<protein>
    <recommendedName>
        <fullName evidence="4">Glycoside-hydrolase family GH114 TIM-barrel domain-containing protein</fullName>
    </recommendedName>
</protein>